<dbReference type="InterPro" id="IPR004299">
    <property type="entry name" value="MBOAT_fam"/>
</dbReference>
<dbReference type="EMBL" id="MIYU01000002">
    <property type="protein sequence ID" value="OIR20166.1"/>
    <property type="molecule type" value="Genomic_DNA"/>
</dbReference>
<evidence type="ECO:0008006" key="10">
    <source>
        <dbReference type="Google" id="ProtNLM"/>
    </source>
</evidence>
<dbReference type="GO" id="GO:0005886">
    <property type="term" value="C:plasma membrane"/>
    <property type="evidence" value="ECO:0007669"/>
    <property type="project" value="UniProtKB-SubCell"/>
</dbReference>
<gene>
    <name evidence="8" type="ORF">BEU04_03820</name>
</gene>
<evidence type="ECO:0000256" key="1">
    <source>
        <dbReference type="ARBA" id="ARBA00004651"/>
    </source>
</evidence>
<accession>A0A1J5U7A2</accession>
<comment type="subcellular location">
    <subcellularLocation>
        <location evidence="1">Cell membrane</location>
        <topology evidence="1">Multi-pass membrane protein</topology>
    </subcellularLocation>
</comment>
<feature type="transmembrane region" description="Helical" evidence="7">
    <location>
        <begin position="458"/>
        <end position="475"/>
    </location>
</feature>
<feature type="transmembrane region" description="Helical" evidence="7">
    <location>
        <begin position="114"/>
        <end position="134"/>
    </location>
</feature>
<dbReference type="InterPro" id="IPR051085">
    <property type="entry name" value="MB_O-acyltransferase"/>
</dbReference>
<keyword evidence="5 7" id="KW-1133">Transmembrane helix</keyword>
<dbReference type="PANTHER" id="PTHR13285:SF18">
    <property type="entry name" value="PROTEIN-CYSTEINE N-PALMITOYLTRANSFERASE RASP"/>
    <property type="match status" value="1"/>
</dbReference>
<comment type="similarity">
    <text evidence="2">Belongs to the membrane-bound acyltransferase family.</text>
</comment>
<dbReference type="InterPro" id="IPR028362">
    <property type="entry name" value="AlgI"/>
</dbReference>
<evidence type="ECO:0000256" key="6">
    <source>
        <dbReference type="ARBA" id="ARBA00023136"/>
    </source>
</evidence>
<evidence type="ECO:0000313" key="9">
    <source>
        <dbReference type="Proteomes" id="UP000183815"/>
    </source>
</evidence>
<dbReference type="PIRSF" id="PIRSF016636">
    <property type="entry name" value="AlgI_DltB"/>
    <property type="match status" value="1"/>
</dbReference>
<reference evidence="8 9" key="1">
    <citation type="submission" date="2016-08" db="EMBL/GenBank/DDBJ databases">
        <title>New Insights into Marine Group III Euryarchaeota, from dark to light.</title>
        <authorList>
            <person name="Haro-Moreno J.M."/>
            <person name="Rodriguez-Valera F."/>
            <person name="Lopez-Garcia P."/>
            <person name="Moreira D."/>
            <person name="Martin-Cuadrado A.B."/>
        </authorList>
    </citation>
    <scope>NUCLEOTIDE SEQUENCE [LARGE SCALE GENOMIC DNA]</scope>
    <source>
        <strain evidence="8">CG-Bathy1</strain>
    </source>
</reference>
<feature type="transmembrane region" description="Helical" evidence="7">
    <location>
        <begin position="80"/>
        <end position="102"/>
    </location>
</feature>
<dbReference type="Proteomes" id="UP000183815">
    <property type="component" value="Unassembled WGS sequence"/>
</dbReference>
<evidence type="ECO:0000256" key="4">
    <source>
        <dbReference type="ARBA" id="ARBA00022692"/>
    </source>
</evidence>
<name>A0A1J5U7A2_9ARCH</name>
<feature type="transmembrane region" description="Helical" evidence="7">
    <location>
        <begin position="231"/>
        <end position="249"/>
    </location>
</feature>
<protein>
    <recommendedName>
        <fullName evidence="10">Alginate O-acetyltransferase</fullName>
    </recommendedName>
</protein>
<feature type="transmembrane region" description="Helical" evidence="7">
    <location>
        <begin position="193"/>
        <end position="211"/>
    </location>
</feature>
<organism evidence="8 9">
    <name type="scientific">Marine Group III euryarchaeote CG-Bathy1</name>
    <dbReference type="NCBI Taxonomy" id="1889001"/>
    <lineage>
        <taxon>Archaea</taxon>
        <taxon>Methanobacteriati</taxon>
        <taxon>Thermoplasmatota</taxon>
        <taxon>Thermoplasmata</taxon>
        <taxon>Candidatus Thermoprofundales</taxon>
    </lineage>
</organism>
<evidence type="ECO:0000256" key="2">
    <source>
        <dbReference type="ARBA" id="ARBA00010323"/>
    </source>
</evidence>
<evidence type="ECO:0000313" key="8">
    <source>
        <dbReference type="EMBL" id="OIR20166.1"/>
    </source>
</evidence>
<dbReference type="AlphaFoldDB" id="A0A1J5U7A2"/>
<proteinExistence type="inferred from homology"/>
<keyword evidence="6 7" id="KW-0472">Membrane</keyword>
<dbReference type="Pfam" id="PF03062">
    <property type="entry name" value="MBOAT"/>
    <property type="match status" value="1"/>
</dbReference>
<feature type="transmembrane region" description="Helical" evidence="7">
    <location>
        <begin position="154"/>
        <end position="173"/>
    </location>
</feature>
<keyword evidence="3" id="KW-1003">Cell membrane</keyword>
<evidence type="ECO:0000256" key="5">
    <source>
        <dbReference type="ARBA" id="ARBA00022989"/>
    </source>
</evidence>
<dbReference type="InterPro" id="IPR024194">
    <property type="entry name" value="Ac/AlaTfrase_AlgI/DltB"/>
</dbReference>
<feature type="transmembrane region" description="Helical" evidence="7">
    <location>
        <begin position="334"/>
        <end position="352"/>
    </location>
</feature>
<keyword evidence="4 7" id="KW-0812">Transmembrane</keyword>
<evidence type="ECO:0000256" key="7">
    <source>
        <dbReference type="SAM" id="Phobius"/>
    </source>
</evidence>
<dbReference type="GO" id="GO:0042121">
    <property type="term" value="P:alginic acid biosynthetic process"/>
    <property type="evidence" value="ECO:0007669"/>
    <property type="project" value="InterPro"/>
</dbReference>
<evidence type="ECO:0000256" key="3">
    <source>
        <dbReference type="ARBA" id="ARBA00022475"/>
    </source>
</evidence>
<feature type="transmembrane region" description="Helical" evidence="7">
    <location>
        <begin position="37"/>
        <end position="60"/>
    </location>
</feature>
<dbReference type="PANTHER" id="PTHR13285">
    <property type="entry name" value="ACYLTRANSFERASE"/>
    <property type="match status" value="1"/>
</dbReference>
<feature type="transmembrane region" description="Helical" evidence="7">
    <location>
        <begin position="364"/>
        <end position="387"/>
    </location>
</feature>
<sequence length="485" mass="56265">MNFTTPEYYYLFIPVALLACFLIFYNSRNKQISSLLLLSYVFFYLASGFYILLLFMSTLVDFYCGKSIDKANNKNQKKKFLFFSIITNLSILGIFKYFNFFIGNYNALIHIYPIIPEIAKINLLLPIGISFYTFQTMSYTIDVYRKKVKPQESLIDFACYAAFFPQLVAGPIVRYSHFNPQITKKLVFKENNLKIGLTFIIYGLFKKFVIADNIAIQVNNLFTVEQDLTNFWLVWCGALFFGIQIYADFSAYTDIAIGSAKLFGIDLPENFKHPYFAHNPQEFWRKWHISLSTWLRDYLYFPLGGSKGGMNVLIKATMITMILGGLWHGASWNFIIWGIMHGIAILAHKIVRDNGFVKKLKNDFPVSFGFSSLLLTQLFIFWTWLIFRLQDDHMLNVALKTSLGYNANFNWDIFNSSFSGPMYFHLLVLVPSFLIMHYMSYKYNGLKNVIAKLSPPKWALVTGIMLSLAILLKPVDTSDFIYFRF</sequence>
<feature type="transmembrane region" description="Helical" evidence="7">
    <location>
        <begin position="422"/>
        <end position="438"/>
    </location>
</feature>
<dbReference type="GO" id="GO:0016746">
    <property type="term" value="F:acyltransferase activity"/>
    <property type="evidence" value="ECO:0007669"/>
    <property type="project" value="InterPro"/>
</dbReference>
<feature type="transmembrane region" description="Helical" evidence="7">
    <location>
        <begin position="6"/>
        <end position="25"/>
    </location>
</feature>
<dbReference type="PIRSF" id="PIRSF500217">
    <property type="entry name" value="AlgI"/>
    <property type="match status" value="1"/>
</dbReference>
<comment type="caution">
    <text evidence="8">The sequence shown here is derived from an EMBL/GenBank/DDBJ whole genome shotgun (WGS) entry which is preliminary data.</text>
</comment>